<evidence type="ECO:0008006" key="4">
    <source>
        <dbReference type="Google" id="ProtNLM"/>
    </source>
</evidence>
<protein>
    <recommendedName>
        <fullName evidence="4">DUF1688-domain-containing protein</fullName>
    </recommendedName>
</protein>
<sequence>MSLLVPNELSLKDKASYLRTLPAIRERCGRVFELAQAGKLEYFDYHADKEEEVTDFCLNIIQRDFGTDYSQIPPHGRWRHFDFGRKRVERLVSEWDGSKESSKRLVDLFVISVLLDAGAGKDWTFQEKSTGERYSRSEGLAICSMHMFQIGLFSSSPDQPHRVDAIGLSKITTESIAQHMQVSDSNPIIGLQGRTSLLQNLSHALSSSPDFFGKDGRPGNMLDFLEKQSKLQGTTRLVPLSALWHVLIDGLNPIWPESRIKLAGVALGDVWPCNALGSTTSPEGDNLVPFHKLTQWLTYSLVEAITYSMKWKFVGTEDMTGLPEYRNGGLLLDIGVITLKPDVLPIDTNSGLPKASPSDPAIVEWRALTVILLDRIANSIRTKLNLTPDQLTLAQVLESATWKGGREIAKQKRPATGGPPLELDSDGTVF</sequence>
<gene>
    <name evidence="2" type="ORF">DFH05DRAFT_1493111</name>
</gene>
<dbReference type="PANTHER" id="PTHR31687">
    <property type="match status" value="1"/>
</dbReference>
<evidence type="ECO:0000256" key="1">
    <source>
        <dbReference type="SAM" id="MobiDB-lite"/>
    </source>
</evidence>
<evidence type="ECO:0000313" key="2">
    <source>
        <dbReference type="EMBL" id="KAJ3743945.1"/>
    </source>
</evidence>
<dbReference type="InterPro" id="IPR012469">
    <property type="entry name" value="DUF1688"/>
</dbReference>
<dbReference type="AlphaFoldDB" id="A0A9W8NZD6"/>
<dbReference type="Proteomes" id="UP001142393">
    <property type="component" value="Unassembled WGS sequence"/>
</dbReference>
<accession>A0A9W8NZD6</accession>
<dbReference type="Pfam" id="PF07958">
    <property type="entry name" value="DUF1688"/>
    <property type="match status" value="1"/>
</dbReference>
<organism evidence="2 3">
    <name type="scientific">Lentinula detonsa</name>
    <dbReference type="NCBI Taxonomy" id="2804962"/>
    <lineage>
        <taxon>Eukaryota</taxon>
        <taxon>Fungi</taxon>
        <taxon>Dikarya</taxon>
        <taxon>Basidiomycota</taxon>
        <taxon>Agaricomycotina</taxon>
        <taxon>Agaricomycetes</taxon>
        <taxon>Agaricomycetidae</taxon>
        <taxon>Agaricales</taxon>
        <taxon>Marasmiineae</taxon>
        <taxon>Omphalotaceae</taxon>
        <taxon>Lentinula</taxon>
    </lineage>
</organism>
<comment type="caution">
    <text evidence="2">The sequence shown here is derived from an EMBL/GenBank/DDBJ whole genome shotgun (WGS) entry which is preliminary data.</text>
</comment>
<evidence type="ECO:0000313" key="3">
    <source>
        <dbReference type="Proteomes" id="UP001142393"/>
    </source>
</evidence>
<keyword evidence="3" id="KW-1185">Reference proteome</keyword>
<dbReference type="PANTHER" id="PTHR31687:SF3">
    <property type="entry name" value="PROTEIN URG3"/>
    <property type="match status" value="1"/>
</dbReference>
<proteinExistence type="predicted"/>
<reference evidence="2 3" key="1">
    <citation type="journal article" date="2023" name="Proc. Natl. Acad. Sci. U.S.A.">
        <title>A global phylogenomic analysis of the shiitake genus Lentinula.</title>
        <authorList>
            <person name="Sierra-Patev S."/>
            <person name="Min B."/>
            <person name="Naranjo-Ortiz M."/>
            <person name="Looney B."/>
            <person name="Konkel Z."/>
            <person name="Slot J.C."/>
            <person name="Sakamoto Y."/>
            <person name="Steenwyk J.L."/>
            <person name="Rokas A."/>
            <person name="Carro J."/>
            <person name="Camarero S."/>
            <person name="Ferreira P."/>
            <person name="Molpeceres G."/>
            <person name="Ruiz-Duenas F.J."/>
            <person name="Serrano A."/>
            <person name="Henrissat B."/>
            <person name="Drula E."/>
            <person name="Hughes K.W."/>
            <person name="Mata J.L."/>
            <person name="Ishikawa N.K."/>
            <person name="Vargas-Isla R."/>
            <person name="Ushijima S."/>
            <person name="Smith C.A."/>
            <person name="Donoghue J."/>
            <person name="Ahrendt S."/>
            <person name="Andreopoulos W."/>
            <person name="He G."/>
            <person name="LaButti K."/>
            <person name="Lipzen A."/>
            <person name="Ng V."/>
            <person name="Riley R."/>
            <person name="Sandor L."/>
            <person name="Barry K."/>
            <person name="Martinez A.T."/>
            <person name="Xiao Y."/>
            <person name="Gibbons J.G."/>
            <person name="Terashima K."/>
            <person name="Grigoriev I.V."/>
            <person name="Hibbett D."/>
        </authorList>
    </citation>
    <scope>NUCLEOTIDE SEQUENCE [LARGE SCALE GENOMIC DNA]</scope>
    <source>
        <strain evidence="2 3">TFB7810</strain>
    </source>
</reference>
<dbReference type="EMBL" id="JANVFU010000007">
    <property type="protein sequence ID" value="KAJ3743945.1"/>
    <property type="molecule type" value="Genomic_DNA"/>
</dbReference>
<name>A0A9W8NZD6_9AGAR</name>
<feature type="region of interest" description="Disordered" evidence="1">
    <location>
        <begin position="408"/>
        <end position="430"/>
    </location>
</feature>